<dbReference type="SUPFAM" id="SSF49562">
    <property type="entry name" value="C2 domain (Calcium/lipid-binding domain, CaLB)"/>
    <property type="match status" value="1"/>
</dbReference>
<dbReference type="InterPro" id="IPR000008">
    <property type="entry name" value="C2_dom"/>
</dbReference>
<dbReference type="Proteomes" id="UP000825935">
    <property type="component" value="Chromosome 24"/>
</dbReference>
<accession>A0A8T2RVM2</accession>
<gene>
    <name evidence="2" type="ORF">KP509_24G013500</name>
</gene>
<dbReference type="CDD" id="cd00030">
    <property type="entry name" value="C2"/>
    <property type="match status" value="1"/>
</dbReference>
<sequence length="95" mass="10865">MNCIFGADDDSILVHLLVIGCTNLRDTKIISKQNPYVVLEYGDRNYRTMINRHCARHPIFNKKFVIPLLDGLQELEIAVWNSKTFVPEVFIGSGK</sequence>
<keyword evidence="3" id="KW-1185">Reference proteome</keyword>
<evidence type="ECO:0000259" key="1">
    <source>
        <dbReference type="PROSITE" id="PS50004"/>
    </source>
</evidence>
<dbReference type="InterPro" id="IPR052981">
    <property type="entry name" value="Ingression_C2_domain"/>
</dbReference>
<dbReference type="Gene3D" id="2.60.40.150">
    <property type="entry name" value="C2 domain"/>
    <property type="match status" value="1"/>
</dbReference>
<comment type="caution">
    <text evidence="2">The sequence shown here is derived from an EMBL/GenBank/DDBJ whole genome shotgun (WGS) entry which is preliminary data.</text>
</comment>
<feature type="domain" description="C2" evidence="1">
    <location>
        <begin position="1"/>
        <end position="95"/>
    </location>
</feature>
<dbReference type="PROSITE" id="PS50004">
    <property type="entry name" value="C2"/>
    <property type="match status" value="1"/>
</dbReference>
<dbReference type="OMA" id="INRHCAR"/>
<dbReference type="AlphaFoldDB" id="A0A8T2RVM2"/>
<organism evidence="2 3">
    <name type="scientific">Ceratopteris richardii</name>
    <name type="common">Triangle waterfern</name>
    <dbReference type="NCBI Taxonomy" id="49495"/>
    <lineage>
        <taxon>Eukaryota</taxon>
        <taxon>Viridiplantae</taxon>
        <taxon>Streptophyta</taxon>
        <taxon>Embryophyta</taxon>
        <taxon>Tracheophyta</taxon>
        <taxon>Polypodiopsida</taxon>
        <taxon>Polypodiidae</taxon>
        <taxon>Polypodiales</taxon>
        <taxon>Pteridineae</taxon>
        <taxon>Pteridaceae</taxon>
        <taxon>Parkerioideae</taxon>
        <taxon>Ceratopteris</taxon>
    </lineage>
</organism>
<dbReference type="Pfam" id="PF00168">
    <property type="entry name" value="C2"/>
    <property type="match status" value="1"/>
</dbReference>
<dbReference type="EMBL" id="CM035429">
    <property type="protein sequence ID" value="KAH7299473.1"/>
    <property type="molecule type" value="Genomic_DNA"/>
</dbReference>
<dbReference type="PANTHER" id="PTHR47052">
    <property type="entry name" value="CONSERVED SERINE PROLINE-RICH PROTEIN (AFU_ORTHOLOGUE AFUA_2G01790)"/>
    <property type="match status" value="1"/>
</dbReference>
<dbReference type="PANTHER" id="PTHR47052:SF3">
    <property type="entry name" value="INGRESSION PROTEIN 1"/>
    <property type="match status" value="1"/>
</dbReference>
<dbReference type="InterPro" id="IPR035892">
    <property type="entry name" value="C2_domain_sf"/>
</dbReference>
<reference evidence="2" key="1">
    <citation type="submission" date="2021-08" db="EMBL/GenBank/DDBJ databases">
        <title>WGS assembly of Ceratopteris richardii.</title>
        <authorList>
            <person name="Marchant D.B."/>
            <person name="Chen G."/>
            <person name="Jenkins J."/>
            <person name="Shu S."/>
            <person name="Leebens-Mack J."/>
            <person name="Grimwood J."/>
            <person name="Schmutz J."/>
            <person name="Soltis P."/>
            <person name="Soltis D."/>
            <person name="Chen Z.-H."/>
        </authorList>
    </citation>
    <scope>NUCLEOTIDE SEQUENCE</scope>
    <source>
        <strain evidence="2">Whitten #5841</strain>
        <tissue evidence="2">Leaf</tissue>
    </source>
</reference>
<evidence type="ECO:0000313" key="2">
    <source>
        <dbReference type="EMBL" id="KAH7299473.1"/>
    </source>
</evidence>
<proteinExistence type="predicted"/>
<evidence type="ECO:0000313" key="3">
    <source>
        <dbReference type="Proteomes" id="UP000825935"/>
    </source>
</evidence>
<protein>
    <recommendedName>
        <fullName evidence="1">C2 domain-containing protein</fullName>
    </recommendedName>
</protein>
<name>A0A8T2RVM2_CERRI</name>
<dbReference type="OrthoDB" id="270970at2759"/>